<sequence>MEEERRLTLYCNLHGPPVIQLRLRLQRDDVRMPRSRYVSLISRSIRRRCLAQCRIRFRSLQKQTMMLRSRSCPPRRRQPRVCLAAPRSHHAYQVYRSHIDGVDRNATGRRITAVLTSFHACMHAPGRTDSKFFVQLVYYVHCRTCILERVNKQVVCLLL</sequence>
<accession>A0A7C8I0P9</accession>
<protein>
    <submittedName>
        <fullName evidence="1">Uncharacterized protein</fullName>
    </submittedName>
</protein>
<dbReference type="EMBL" id="JAADJZ010000022">
    <property type="protein sequence ID" value="KAF2867617.1"/>
    <property type="molecule type" value="Genomic_DNA"/>
</dbReference>
<comment type="caution">
    <text evidence="1">The sequence shown here is derived from an EMBL/GenBank/DDBJ whole genome shotgun (WGS) entry which is preliminary data.</text>
</comment>
<keyword evidence="2" id="KW-1185">Reference proteome</keyword>
<name>A0A7C8I0P9_9PLEO</name>
<organism evidence="1 2">
    <name type="scientific">Massariosphaeria phaeospora</name>
    <dbReference type="NCBI Taxonomy" id="100035"/>
    <lineage>
        <taxon>Eukaryota</taxon>
        <taxon>Fungi</taxon>
        <taxon>Dikarya</taxon>
        <taxon>Ascomycota</taxon>
        <taxon>Pezizomycotina</taxon>
        <taxon>Dothideomycetes</taxon>
        <taxon>Pleosporomycetidae</taxon>
        <taxon>Pleosporales</taxon>
        <taxon>Pleosporales incertae sedis</taxon>
        <taxon>Massariosphaeria</taxon>
    </lineage>
</organism>
<dbReference type="Proteomes" id="UP000481861">
    <property type="component" value="Unassembled WGS sequence"/>
</dbReference>
<proteinExistence type="predicted"/>
<evidence type="ECO:0000313" key="1">
    <source>
        <dbReference type="EMBL" id="KAF2867617.1"/>
    </source>
</evidence>
<reference evidence="1 2" key="1">
    <citation type="submission" date="2020-01" db="EMBL/GenBank/DDBJ databases">
        <authorList>
            <consortium name="DOE Joint Genome Institute"/>
            <person name="Haridas S."/>
            <person name="Albert R."/>
            <person name="Binder M."/>
            <person name="Bloem J."/>
            <person name="Labutti K."/>
            <person name="Salamov A."/>
            <person name="Andreopoulos B."/>
            <person name="Baker S.E."/>
            <person name="Barry K."/>
            <person name="Bills G."/>
            <person name="Bluhm B.H."/>
            <person name="Cannon C."/>
            <person name="Castanera R."/>
            <person name="Culley D.E."/>
            <person name="Daum C."/>
            <person name="Ezra D."/>
            <person name="Gonzalez J.B."/>
            <person name="Henrissat B."/>
            <person name="Kuo A."/>
            <person name="Liang C."/>
            <person name="Lipzen A."/>
            <person name="Lutzoni F."/>
            <person name="Magnuson J."/>
            <person name="Mondo S."/>
            <person name="Nolan M."/>
            <person name="Ohm R."/>
            <person name="Pangilinan J."/>
            <person name="Park H.-J.H."/>
            <person name="Ramirez L."/>
            <person name="Alfaro M."/>
            <person name="Sun H."/>
            <person name="Tritt A."/>
            <person name="Yoshinaga Y."/>
            <person name="Zwiers L.-H.L."/>
            <person name="Turgeon B.G."/>
            <person name="Goodwin S.B."/>
            <person name="Spatafora J.W."/>
            <person name="Crous P.W."/>
            <person name="Grigoriev I.V."/>
        </authorList>
    </citation>
    <scope>NUCLEOTIDE SEQUENCE [LARGE SCALE GENOMIC DNA]</scope>
    <source>
        <strain evidence="1 2">CBS 611.86</strain>
    </source>
</reference>
<evidence type="ECO:0000313" key="2">
    <source>
        <dbReference type="Proteomes" id="UP000481861"/>
    </source>
</evidence>
<dbReference type="AlphaFoldDB" id="A0A7C8I0P9"/>
<gene>
    <name evidence="1" type="ORF">BDV95DRAFT_170683</name>
</gene>